<feature type="region of interest" description="Disordered" evidence="7">
    <location>
        <begin position="730"/>
        <end position="750"/>
    </location>
</feature>
<dbReference type="PANTHER" id="PTHR45887">
    <property type="entry name" value="TRANSLATION INITIATION FACTOR EIF-2B SUBUNIT EPSILON"/>
    <property type="match status" value="1"/>
</dbReference>
<evidence type="ECO:0000313" key="10">
    <source>
        <dbReference type="Proteomes" id="UP000316726"/>
    </source>
</evidence>
<dbReference type="Proteomes" id="UP000316726">
    <property type="component" value="Chromosome 4"/>
</dbReference>
<dbReference type="Pfam" id="PF02020">
    <property type="entry name" value="W2"/>
    <property type="match status" value="1"/>
</dbReference>
<dbReference type="SUPFAM" id="SSF48371">
    <property type="entry name" value="ARM repeat"/>
    <property type="match status" value="1"/>
</dbReference>
<dbReference type="STRING" id="1764295.A0A5B8MLJ8"/>
<dbReference type="Gene3D" id="1.25.40.180">
    <property type="match status" value="1"/>
</dbReference>
<evidence type="ECO:0000256" key="6">
    <source>
        <dbReference type="ARBA" id="ARBA00046432"/>
    </source>
</evidence>
<evidence type="ECO:0000313" key="9">
    <source>
        <dbReference type="EMBL" id="QDZ20874.1"/>
    </source>
</evidence>
<dbReference type="InterPro" id="IPR029044">
    <property type="entry name" value="Nucleotide-diphossugar_trans"/>
</dbReference>
<evidence type="ECO:0000256" key="3">
    <source>
        <dbReference type="ARBA" id="ARBA00022490"/>
    </source>
</evidence>
<dbReference type="GO" id="GO:0031369">
    <property type="term" value="F:translation initiation factor binding"/>
    <property type="evidence" value="ECO:0007669"/>
    <property type="project" value="InterPro"/>
</dbReference>
<feature type="compositionally biased region" description="Acidic residues" evidence="7">
    <location>
        <begin position="731"/>
        <end position="750"/>
    </location>
</feature>
<dbReference type="InterPro" id="IPR003307">
    <property type="entry name" value="W2_domain"/>
</dbReference>
<dbReference type="PROSITE" id="PS51363">
    <property type="entry name" value="W2"/>
    <property type="match status" value="1"/>
</dbReference>
<dbReference type="OrthoDB" id="424572at2759"/>
<evidence type="ECO:0000256" key="2">
    <source>
        <dbReference type="ARBA" id="ARBA00007878"/>
    </source>
</evidence>
<protein>
    <recommendedName>
        <fullName evidence="4">Translation initiation factor eIF2B subunit epsilon</fullName>
    </recommendedName>
    <alternativeName>
        <fullName evidence="5">eIF2B GDP-GTP exchange factor subunit epsilon</fullName>
    </alternativeName>
</protein>
<evidence type="ECO:0000256" key="7">
    <source>
        <dbReference type="SAM" id="MobiDB-lite"/>
    </source>
</evidence>
<evidence type="ECO:0000259" key="8">
    <source>
        <dbReference type="PROSITE" id="PS51363"/>
    </source>
</evidence>
<dbReference type="AlphaFoldDB" id="A0A5B8MLJ8"/>
<dbReference type="InterPro" id="IPR035543">
    <property type="entry name" value="eIF-2B_epsilon_N"/>
</dbReference>
<dbReference type="PANTHER" id="PTHR45887:SF1">
    <property type="entry name" value="TRANSLATION INITIATION FACTOR EIF-2B SUBUNIT EPSILON"/>
    <property type="match status" value="1"/>
</dbReference>
<dbReference type="Gene3D" id="2.160.10.10">
    <property type="entry name" value="Hexapeptide repeat proteins"/>
    <property type="match status" value="1"/>
</dbReference>
<dbReference type="GO" id="GO:0005085">
    <property type="term" value="F:guanyl-nucleotide exchange factor activity"/>
    <property type="evidence" value="ECO:0007669"/>
    <property type="project" value="InterPro"/>
</dbReference>
<dbReference type="InterPro" id="IPR005835">
    <property type="entry name" value="NTP_transferase_dom"/>
</dbReference>
<comment type="subcellular location">
    <subcellularLocation>
        <location evidence="1">Cytoplasm</location>
        <location evidence="1">Cytosol</location>
    </subcellularLocation>
</comment>
<keyword evidence="10" id="KW-1185">Reference proteome</keyword>
<dbReference type="InterPro" id="IPR051956">
    <property type="entry name" value="eIF2B_epsilon"/>
</dbReference>
<dbReference type="GO" id="GO:0003743">
    <property type="term" value="F:translation initiation factor activity"/>
    <property type="evidence" value="ECO:0007669"/>
    <property type="project" value="UniProtKB-KW"/>
</dbReference>
<dbReference type="CDD" id="cd04197">
    <property type="entry name" value="eIF-2B_epsilon_N"/>
    <property type="match status" value="1"/>
</dbReference>
<dbReference type="InterPro" id="IPR056764">
    <property type="entry name" value="LbH_EIF2B3/5"/>
</dbReference>
<evidence type="ECO:0000256" key="1">
    <source>
        <dbReference type="ARBA" id="ARBA00004514"/>
    </source>
</evidence>
<name>A0A5B8MLJ8_9CHLO</name>
<accession>A0A5B8MLJ8</accession>
<reference evidence="9 10" key="1">
    <citation type="submission" date="2018-07" db="EMBL/GenBank/DDBJ databases">
        <title>The complete nuclear genome of the prasinophyte Chloropicon primus (CCMP1205).</title>
        <authorList>
            <person name="Pombert J.-F."/>
            <person name="Otis C."/>
            <person name="Turmel M."/>
            <person name="Lemieux C."/>
        </authorList>
    </citation>
    <scope>NUCLEOTIDE SEQUENCE [LARGE SCALE GENOMIC DNA]</scope>
    <source>
        <strain evidence="9 10">CCMP1205</strain>
    </source>
</reference>
<evidence type="ECO:0000256" key="5">
    <source>
        <dbReference type="ARBA" id="ARBA00044345"/>
    </source>
</evidence>
<dbReference type="InterPro" id="IPR044123">
    <property type="entry name" value="W2_eIF2B_epsilon"/>
</dbReference>
<sequence length="750" mass="84314">MGREEDHERRAPVQAVVLADSFTLTFRPFTLEKPKVLLPLCGVPMIEYTMEWLESQGVEEAYVFCCAHYEQVIEQLGRRWKLSHKDDEVTAQDRLQSGRMKVIPLVSTNCMSAGEAMRIVYDEGVISSDFVLITGDTVASFNLKEALAEHKRRRKADKSAIMTMVLKRTESRALRKRWGDHDLVLQVDPSTKQVIGYEEEASKGYVNVDVSSAFLDRPQVDVREDLIDCYVDICAPEVLGLFQDNFDYQNLRRDFVGGVLSEEELGNKIYVYELNSRVGYAARIHNPRSYDAVSRDVWNHWLWPIEVGQSRAFTSRTHSWGIVRRGIEDCMRDAGVRASRTVVVGNDCQVGEGTTIGDNTKIFASFIGKNCKIGRNVELHCCHLLDGVVVADGVKIHSSMLSDNVCVEDSAVVSEGCLVGSNVVIGKDHVVPAFSRISVIRQSHEDSDSDEELETPVNVDGGEGEGEMAWDAALVGKDGKGFAWNAKSSETRREWRRYSISPAYAQMEAINSVALDAKGDLDSGDEVSNDSDDSDEDLELDPEEVFHSEVRETFLRCVKERFDQTNALIELNALKIAENRTFADCARFIFTTIVGLCFPVAKTVSKEYKDLYASEIVGVGDKASRAKFLQHLKNLVNEWGNLLQRFLKNEDDQVELLLTFEEYCSDDGVFHAENGSMCTDAFCQVLQLLYDSDVISEEALLSWAEEKESAEESDKVFLHKAKPFLSWLAEADSESEEYSDEESDEESDDE</sequence>
<gene>
    <name evidence="9" type="ORF">A3770_04p33920</name>
</gene>
<dbReference type="CDD" id="cd11558">
    <property type="entry name" value="W2_eIF2B_epsilon"/>
    <property type="match status" value="1"/>
</dbReference>
<comment type="subunit">
    <text evidence="6">Component of the translation initiation factor 2B (eIF2B) complex which is a heterodecamer of two sets of five different subunits: alpha, beta, gamma, delta and epsilon. Subunits alpha, beta and delta comprise a regulatory subcomplex and subunits epsilon and gamma comprise a catalytic subcomplex. Within the complex, the hexameric regulatory complex resides at the center, with the two heterodimeric catalytic subcomplexes bound on opposite sides.</text>
</comment>
<dbReference type="InterPro" id="IPR016024">
    <property type="entry name" value="ARM-type_fold"/>
</dbReference>
<dbReference type="Gene3D" id="3.90.550.10">
    <property type="entry name" value="Spore Coat Polysaccharide Biosynthesis Protein SpsA, Chain A"/>
    <property type="match status" value="1"/>
</dbReference>
<feature type="region of interest" description="Disordered" evidence="7">
    <location>
        <begin position="520"/>
        <end position="540"/>
    </location>
</feature>
<keyword evidence="9" id="KW-0648">Protein biosynthesis</keyword>
<dbReference type="GO" id="GO:0005851">
    <property type="term" value="C:eukaryotic translation initiation factor 2B complex"/>
    <property type="evidence" value="ECO:0007669"/>
    <property type="project" value="TreeGrafter"/>
</dbReference>
<comment type="similarity">
    <text evidence="2">Belongs to the eIF-2B gamma/epsilon subunits family.</text>
</comment>
<organism evidence="9 10">
    <name type="scientific">Chloropicon primus</name>
    <dbReference type="NCBI Taxonomy" id="1764295"/>
    <lineage>
        <taxon>Eukaryota</taxon>
        <taxon>Viridiplantae</taxon>
        <taxon>Chlorophyta</taxon>
        <taxon>Chloropicophyceae</taxon>
        <taxon>Chloropicales</taxon>
        <taxon>Chloropicaceae</taxon>
        <taxon>Chloropicon</taxon>
    </lineage>
</organism>
<dbReference type="EMBL" id="CP031037">
    <property type="protein sequence ID" value="QDZ20874.1"/>
    <property type="molecule type" value="Genomic_DNA"/>
</dbReference>
<dbReference type="GO" id="GO:0005829">
    <property type="term" value="C:cytosol"/>
    <property type="evidence" value="ECO:0007669"/>
    <property type="project" value="UniProtKB-SubCell"/>
</dbReference>
<dbReference type="Pfam" id="PF00483">
    <property type="entry name" value="NTP_transferase"/>
    <property type="match status" value="1"/>
</dbReference>
<proteinExistence type="inferred from homology"/>
<dbReference type="FunFam" id="3.90.550.10:FF:000106">
    <property type="entry name" value="Translation initiation factor eIF-2B subunit epsilon"/>
    <property type="match status" value="1"/>
</dbReference>
<dbReference type="Pfam" id="PF25084">
    <property type="entry name" value="LbH_EIF2B"/>
    <property type="match status" value="1"/>
</dbReference>
<dbReference type="SUPFAM" id="SSF53448">
    <property type="entry name" value="Nucleotide-diphospho-sugar transferases"/>
    <property type="match status" value="1"/>
</dbReference>
<keyword evidence="3" id="KW-0963">Cytoplasm</keyword>
<feature type="compositionally biased region" description="Acidic residues" evidence="7">
    <location>
        <begin position="522"/>
        <end position="540"/>
    </location>
</feature>
<feature type="domain" description="W2" evidence="8">
    <location>
        <begin position="540"/>
        <end position="738"/>
    </location>
</feature>
<keyword evidence="9" id="KW-0396">Initiation factor</keyword>
<feature type="region of interest" description="Disordered" evidence="7">
    <location>
        <begin position="442"/>
        <end position="462"/>
    </location>
</feature>
<evidence type="ECO:0000256" key="4">
    <source>
        <dbReference type="ARBA" id="ARBA00044144"/>
    </source>
</evidence>
<dbReference type="SMART" id="SM00515">
    <property type="entry name" value="eIF5C"/>
    <property type="match status" value="1"/>
</dbReference>